<evidence type="ECO:0000313" key="2">
    <source>
        <dbReference type="EMBL" id="AUI06227.1"/>
    </source>
</evidence>
<dbReference type="RefSeq" id="WP_049443128.1">
    <property type="nucleotide sequence ID" value="NZ_CP025298.1"/>
</dbReference>
<keyword evidence="1" id="KW-0732">Signal</keyword>
<gene>
    <name evidence="2" type="ORF">SmaCSM2_03125</name>
</gene>
<reference evidence="2 3" key="1">
    <citation type="submission" date="2017-12" db="EMBL/GenBank/DDBJ databases">
        <title>Complete Genome Sequence of Stenotrophomonas maltophilia CSM2.</title>
        <authorList>
            <person name="Castro-Jaimes S."/>
            <person name="Lopez-Leal G."/>
            <person name="Barberena Jonas C."/>
            <person name="Bustos P."/>
            <person name="Perez-Oseguera A."/>
            <person name="Cevallos M.A."/>
        </authorList>
    </citation>
    <scope>NUCLEOTIDE SEQUENCE [LARGE SCALE GENOMIC DNA]</scope>
    <source>
        <strain evidence="2 3">CSM2</strain>
    </source>
</reference>
<sequence>MVPLKHLGLAALLLAPGSALAGTGAASPAQLFDLHAQVILHGDAAAQRALAAQLETDDAKAFVAALTAASQLDEAPELAEWPAAAQALRKRQASAQCKAVAVRWPQGHDGDVAEVAYRCHLPDLSGLLPLYRQHRVPFNGPHPPQMSAPLAAAYTTAMHNAPDRVRSGTLIFQRNGDHRAWRVRDPGPLMALVADAFLPFFEWNEHLPDDSG</sequence>
<accession>A0AAD0BUY6</accession>
<feature type="signal peptide" evidence="1">
    <location>
        <begin position="1"/>
        <end position="21"/>
    </location>
</feature>
<evidence type="ECO:0008006" key="4">
    <source>
        <dbReference type="Google" id="ProtNLM"/>
    </source>
</evidence>
<dbReference type="Proteomes" id="UP000234414">
    <property type="component" value="Chromosome"/>
</dbReference>
<dbReference type="EMBL" id="CP025298">
    <property type="protein sequence ID" value="AUI06227.1"/>
    <property type="molecule type" value="Genomic_DNA"/>
</dbReference>
<proteinExistence type="predicted"/>
<dbReference type="AlphaFoldDB" id="A0AAD0BUY6"/>
<protein>
    <recommendedName>
        <fullName evidence="4">DUF4893 domain-containing protein</fullName>
    </recommendedName>
</protein>
<evidence type="ECO:0000256" key="1">
    <source>
        <dbReference type="SAM" id="SignalP"/>
    </source>
</evidence>
<evidence type="ECO:0000313" key="3">
    <source>
        <dbReference type="Proteomes" id="UP000234414"/>
    </source>
</evidence>
<feature type="chain" id="PRO_5042163318" description="DUF4893 domain-containing protein" evidence="1">
    <location>
        <begin position="22"/>
        <end position="212"/>
    </location>
</feature>
<name>A0AAD0BUY6_STEMA</name>
<organism evidence="2 3">
    <name type="scientific">Stenotrophomonas maltophilia</name>
    <name type="common">Pseudomonas maltophilia</name>
    <name type="synonym">Xanthomonas maltophilia</name>
    <dbReference type="NCBI Taxonomy" id="40324"/>
    <lineage>
        <taxon>Bacteria</taxon>
        <taxon>Pseudomonadati</taxon>
        <taxon>Pseudomonadota</taxon>
        <taxon>Gammaproteobacteria</taxon>
        <taxon>Lysobacterales</taxon>
        <taxon>Lysobacteraceae</taxon>
        <taxon>Stenotrophomonas</taxon>
        <taxon>Stenotrophomonas maltophilia group</taxon>
    </lineage>
</organism>